<dbReference type="GO" id="GO:0004364">
    <property type="term" value="F:glutathione transferase activity"/>
    <property type="evidence" value="ECO:0007669"/>
    <property type="project" value="UniProtKB-EC"/>
</dbReference>
<dbReference type="SFLD" id="SFLDG01150">
    <property type="entry name" value="Main.1:_Beta-like"/>
    <property type="match status" value="1"/>
</dbReference>
<dbReference type="EMBL" id="CQBM01000008">
    <property type="protein sequence ID" value="CNI37971.1"/>
    <property type="molecule type" value="Genomic_DNA"/>
</dbReference>
<dbReference type="SUPFAM" id="SSF52833">
    <property type="entry name" value="Thioredoxin-like"/>
    <property type="match status" value="1"/>
</dbReference>
<reference evidence="5 6" key="1">
    <citation type="submission" date="2015-03" db="EMBL/GenBank/DDBJ databases">
        <authorList>
            <consortium name="Pathogen Informatics"/>
            <person name="Murphy D."/>
        </authorList>
    </citation>
    <scope>NUCLEOTIDE SEQUENCE [LARGE SCALE GENOMIC DNA]</scope>
    <source>
        <strain evidence="5 6">FE82747</strain>
    </source>
</reference>
<feature type="domain" description="GST N-terminal" evidence="3">
    <location>
        <begin position="21"/>
        <end position="102"/>
    </location>
</feature>
<proteinExistence type="inferred from homology"/>
<evidence type="ECO:0000259" key="4">
    <source>
        <dbReference type="PROSITE" id="PS50405"/>
    </source>
</evidence>
<dbReference type="Gene3D" id="1.20.1050.10">
    <property type="match status" value="1"/>
</dbReference>
<evidence type="ECO:0000256" key="1">
    <source>
        <dbReference type="ARBA" id="ARBA00007409"/>
    </source>
</evidence>
<dbReference type="PANTHER" id="PTHR44051">
    <property type="entry name" value="GLUTATHIONE S-TRANSFERASE-RELATED"/>
    <property type="match status" value="1"/>
</dbReference>
<dbReference type="SFLD" id="SFLDG00358">
    <property type="entry name" value="Main_(cytGST)"/>
    <property type="match status" value="1"/>
</dbReference>
<sequence>MAIVGMRVADGENNGNDRRGIMLQLLGKDSSINVRKVLWTCYELGLPVDQQNWGSGFRSTQEPEFLALNPNGLVPVLIDGDTVLWESNTICRYLVTRENHQDLLPQDALSRAKVEMWMDWQATDLNNAWRYVFMSRVRQHPDYQDATLLDSACDEWNRLMRILENRLVSTGAYVAGEHFTLADIVIGLSLNRWLMTPFQRPDAPALADYFSRLKRRPGFLLYGANGMP</sequence>
<dbReference type="InterPro" id="IPR004045">
    <property type="entry name" value="Glutathione_S-Trfase_N"/>
</dbReference>
<comment type="caution">
    <text evidence="5">The sequence shown here is derived from an EMBL/GenBank/DDBJ whole genome shotgun (WGS) entry which is preliminary data.</text>
</comment>
<gene>
    <name evidence="5" type="primary">gstB_2</name>
    <name evidence="5" type="ORF">ERS008502_03081</name>
</gene>
<dbReference type="PANTHER" id="PTHR44051:SF19">
    <property type="entry name" value="DISULFIDE-BOND OXIDOREDUCTASE YFCG"/>
    <property type="match status" value="1"/>
</dbReference>
<feature type="domain" description="GST C-terminal" evidence="4">
    <location>
        <begin position="107"/>
        <end position="228"/>
    </location>
</feature>
<evidence type="ECO:0000259" key="3">
    <source>
        <dbReference type="PROSITE" id="PS50404"/>
    </source>
</evidence>
<dbReference type="SUPFAM" id="SSF47616">
    <property type="entry name" value="GST C-terminal domain-like"/>
    <property type="match status" value="1"/>
</dbReference>
<dbReference type="Pfam" id="PF13417">
    <property type="entry name" value="GST_N_3"/>
    <property type="match status" value="1"/>
</dbReference>
<dbReference type="InterPro" id="IPR004046">
    <property type="entry name" value="GST_C"/>
</dbReference>
<name>A0AA36LQQ0_YERMO</name>
<dbReference type="Pfam" id="PF00043">
    <property type="entry name" value="GST_C"/>
    <property type="match status" value="1"/>
</dbReference>
<dbReference type="InterPro" id="IPR040079">
    <property type="entry name" value="Glutathione_S-Trfase"/>
</dbReference>
<dbReference type="SFLD" id="SFLDS00019">
    <property type="entry name" value="Glutathione_Transferase_(cytos"/>
    <property type="match status" value="1"/>
</dbReference>
<dbReference type="InterPro" id="IPR036249">
    <property type="entry name" value="Thioredoxin-like_sf"/>
</dbReference>
<dbReference type="InterPro" id="IPR010987">
    <property type="entry name" value="Glutathione-S-Trfase_C-like"/>
</dbReference>
<accession>A0AA36LQQ0</accession>
<dbReference type="AlphaFoldDB" id="A0AA36LQQ0"/>
<keyword evidence="2 5" id="KW-0808">Transferase</keyword>
<dbReference type="Gene3D" id="3.40.30.10">
    <property type="entry name" value="Glutaredoxin"/>
    <property type="match status" value="1"/>
</dbReference>
<protein>
    <submittedName>
        <fullName evidence="5">Transferase</fullName>
        <ecNumber evidence="5">2.5.1.18</ecNumber>
    </submittedName>
</protein>
<dbReference type="PROSITE" id="PS50404">
    <property type="entry name" value="GST_NTER"/>
    <property type="match status" value="1"/>
</dbReference>
<organism evidence="5 6">
    <name type="scientific">Yersinia mollaretii</name>
    <dbReference type="NCBI Taxonomy" id="33060"/>
    <lineage>
        <taxon>Bacteria</taxon>
        <taxon>Pseudomonadati</taxon>
        <taxon>Pseudomonadota</taxon>
        <taxon>Gammaproteobacteria</taxon>
        <taxon>Enterobacterales</taxon>
        <taxon>Yersiniaceae</taxon>
        <taxon>Yersinia</taxon>
    </lineage>
</organism>
<dbReference type="FunFam" id="3.40.30.10:FF:000039">
    <property type="entry name" value="Glutathione S-transferase domain"/>
    <property type="match status" value="1"/>
</dbReference>
<dbReference type="EC" id="2.5.1.18" evidence="5"/>
<evidence type="ECO:0000256" key="2">
    <source>
        <dbReference type="ARBA" id="ARBA00022679"/>
    </source>
</evidence>
<dbReference type="Proteomes" id="UP000040841">
    <property type="component" value="Unassembled WGS sequence"/>
</dbReference>
<dbReference type="InterPro" id="IPR036282">
    <property type="entry name" value="Glutathione-S-Trfase_C_sf"/>
</dbReference>
<evidence type="ECO:0000313" key="6">
    <source>
        <dbReference type="Proteomes" id="UP000040841"/>
    </source>
</evidence>
<comment type="similarity">
    <text evidence="1">Belongs to the GST superfamily.</text>
</comment>
<dbReference type="PROSITE" id="PS50405">
    <property type="entry name" value="GST_CTER"/>
    <property type="match status" value="1"/>
</dbReference>
<dbReference type="CDD" id="cd03047">
    <property type="entry name" value="GST_N_2"/>
    <property type="match status" value="1"/>
</dbReference>
<evidence type="ECO:0000313" key="5">
    <source>
        <dbReference type="EMBL" id="CNI37971.1"/>
    </source>
</evidence>